<organism evidence="6 7">
    <name type="scientific">Phialocephala subalpina</name>
    <dbReference type="NCBI Taxonomy" id="576137"/>
    <lineage>
        <taxon>Eukaryota</taxon>
        <taxon>Fungi</taxon>
        <taxon>Dikarya</taxon>
        <taxon>Ascomycota</taxon>
        <taxon>Pezizomycotina</taxon>
        <taxon>Leotiomycetes</taxon>
        <taxon>Helotiales</taxon>
        <taxon>Mollisiaceae</taxon>
        <taxon>Phialocephala</taxon>
        <taxon>Phialocephala fortinii species complex</taxon>
    </lineage>
</organism>
<dbReference type="InterPro" id="IPR036322">
    <property type="entry name" value="WD40_repeat_dom_sf"/>
</dbReference>
<dbReference type="PROSITE" id="PS00678">
    <property type="entry name" value="WD_REPEATS_1"/>
    <property type="match status" value="5"/>
</dbReference>
<evidence type="ECO:0000313" key="6">
    <source>
        <dbReference type="EMBL" id="CZR52554.1"/>
    </source>
</evidence>
<feature type="domain" description="Heterokaryon incompatibility" evidence="4">
    <location>
        <begin position="75"/>
        <end position="159"/>
    </location>
</feature>
<feature type="domain" description="Nephrocystin 3-like N-terminal" evidence="5">
    <location>
        <begin position="330"/>
        <end position="489"/>
    </location>
</feature>
<dbReference type="InterPro" id="IPR056884">
    <property type="entry name" value="NPHP3-like_N"/>
</dbReference>
<dbReference type="InterPro" id="IPR010730">
    <property type="entry name" value="HET"/>
</dbReference>
<dbReference type="PROSITE" id="PS50082">
    <property type="entry name" value="WD_REPEATS_2"/>
    <property type="match status" value="6"/>
</dbReference>
<dbReference type="OrthoDB" id="674604at2759"/>
<dbReference type="Pfam" id="PF00400">
    <property type="entry name" value="WD40"/>
    <property type="match status" value="3"/>
</dbReference>
<dbReference type="InterPro" id="IPR027417">
    <property type="entry name" value="P-loop_NTPase"/>
</dbReference>
<dbReference type="SUPFAM" id="SSF50978">
    <property type="entry name" value="WD40 repeat-like"/>
    <property type="match status" value="1"/>
</dbReference>
<reference evidence="6 7" key="1">
    <citation type="submission" date="2016-03" db="EMBL/GenBank/DDBJ databases">
        <authorList>
            <person name="Ploux O."/>
        </authorList>
    </citation>
    <scope>NUCLEOTIDE SEQUENCE [LARGE SCALE GENOMIC DNA]</scope>
    <source>
        <strain evidence="6 7">UAMH 11012</strain>
    </source>
</reference>
<feature type="repeat" description="WD" evidence="3">
    <location>
        <begin position="874"/>
        <end position="915"/>
    </location>
</feature>
<sequence length="1117" mass="124982">MTSRVPTLSAPASTWHLSPNLHLTSHLCQLGGSITTKNPSSYDSRTWSKMRLLQYNNDSEFSLTEFFEGDIPEKYAILSHRWGAEEVTFKDLTDGTSKGKAGYGKIQFCGEQARRDDLQYFWVDTCCIDKSNAVELQEAINSMFRWYRDATKCYVYLPDVSRPRTDSVDGSNEDWGPAFRKSVWFSRGWTLQELIAPASVDFFCKEGELLGNKASLERHICEVTGIPASALRRSPLSDFSVAERLSWAASRETFRQEDKAYSLLGIFDVNMPLIYGEGYDKALKRLRKEIDEPLKELDCLPFATDAQFNSFDRQDKLICLPDTRVDLLQEIYDWADGQDERCIFWLNGMAGTGKSTIARTVARKYFDEERLGASFFFSRGGGDVSHAGKFFTSIAVQLADNIPSLRHYICDAVIKRKEIASQSFRDQWSQLILGPLLKLGNSSSLSSYVLVVDALDECDKEEHIRMILQLLAEARTLKMVQLRIFLTSRPETPIRHGIHRIPQAEHQDFILQDIPRAIVDHDIWLFLEYNLGMIGQEWTLGADWPSKAVLKQLVLHASGLFIWASTVCRFIHKGKRQLARTRLDTILKGSSRTVTEPENHLNEIYLAVLNHSISEYSDEEKEGTLKKDICEMHAPDSHASQVESSWIEKCLPPEVQYACLYWVQHLRRSSSQVHDGEEAHQFLQAHLLHWLETLGWMGKTSEGIQAILSLEAHISAIESPNLHAFIHDTKRFTLYNRLVIERVPLQLYCSALVFAPEKSIARKTFEKCIPSWIQKRPKVQERWDALQQTLEGHSSSVTSVAFSPNGKQVVSSSGDNTIRLWDAATGAALQTLEGHSSWISSVAFSPNGKQVVSGSRDSTIRLWDTATGAALQTLEGHSSSISSVAFSPNGKQVVSGSWDNTIRLWDTATGAALQTLEGHSSWISSVAFSPNGKQVVSGSRDNTIRLWDAATRAALQTLEGHSDWISLVAFSPDGKQVVSGSWDNTIRLWDTATGAALQVLKGHSSSITLIAFSPDGKQVVSSSYDNTIRLWDTATGAALQTLEGHSSSISSVVFSPNGKLQTLSALYNWVIEDGVKIIWLPPIYRATSLAMYNNSIVLGHSSGRLSILGFKEGLKFI</sequence>
<dbReference type="InterPro" id="IPR015943">
    <property type="entry name" value="WD40/YVTN_repeat-like_dom_sf"/>
</dbReference>
<gene>
    <name evidence="6" type="ORF">PAC_02431</name>
</gene>
<dbReference type="PRINTS" id="PR00320">
    <property type="entry name" value="GPROTEINBRPT"/>
</dbReference>
<evidence type="ECO:0000256" key="3">
    <source>
        <dbReference type="PROSITE-ProRule" id="PRU00221"/>
    </source>
</evidence>
<feature type="repeat" description="WD" evidence="3">
    <location>
        <begin position="916"/>
        <end position="957"/>
    </location>
</feature>
<dbReference type="InterPro" id="IPR050349">
    <property type="entry name" value="WD_LIS1/nudF_dynein_reg"/>
</dbReference>
<keyword evidence="7" id="KW-1185">Reference proteome</keyword>
<feature type="repeat" description="WD" evidence="3">
    <location>
        <begin position="832"/>
        <end position="873"/>
    </location>
</feature>
<dbReference type="InterPro" id="IPR020472">
    <property type="entry name" value="WD40_PAC1"/>
</dbReference>
<dbReference type="Pfam" id="PF06985">
    <property type="entry name" value="HET"/>
    <property type="match status" value="1"/>
</dbReference>
<dbReference type="Pfam" id="PF24883">
    <property type="entry name" value="NPHP3_N"/>
    <property type="match status" value="1"/>
</dbReference>
<evidence type="ECO:0000259" key="4">
    <source>
        <dbReference type="Pfam" id="PF06985"/>
    </source>
</evidence>
<dbReference type="Gene3D" id="3.40.50.300">
    <property type="entry name" value="P-loop containing nucleotide triphosphate hydrolases"/>
    <property type="match status" value="1"/>
</dbReference>
<dbReference type="Pfam" id="PF25173">
    <property type="entry name" value="Beta-prop_WDR3_1st"/>
    <property type="match status" value="1"/>
</dbReference>
<dbReference type="InterPro" id="IPR019775">
    <property type="entry name" value="WD40_repeat_CS"/>
</dbReference>
<feature type="repeat" description="WD" evidence="3">
    <location>
        <begin position="790"/>
        <end position="831"/>
    </location>
</feature>
<evidence type="ECO:0000313" key="7">
    <source>
        <dbReference type="Proteomes" id="UP000184330"/>
    </source>
</evidence>
<evidence type="ECO:0000259" key="5">
    <source>
        <dbReference type="Pfam" id="PF24883"/>
    </source>
</evidence>
<keyword evidence="2" id="KW-0677">Repeat</keyword>
<dbReference type="InterPro" id="IPR001680">
    <property type="entry name" value="WD40_rpt"/>
</dbReference>
<dbReference type="STRING" id="576137.A0A1L7WIF0"/>
<dbReference type="PANTHER" id="PTHR44129">
    <property type="entry name" value="WD REPEAT-CONTAINING PROTEIN POP1"/>
    <property type="match status" value="1"/>
</dbReference>
<evidence type="ECO:0000256" key="2">
    <source>
        <dbReference type="ARBA" id="ARBA00022737"/>
    </source>
</evidence>
<accession>A0A1L7WIF0</accession>
<dbReference type="PROSITE" id="PS50294">
    <property type="entry name" value="WD_REPEATS_REGION"/>
    <property type="match status" value="6"/>
</dbReference>
<proteinExistence type="predicted"/>
<dbReference type="CDD" id="cd00200">
    <property type="entry name" value="WD40"/>
    <property type="match status" value="1"/>
</dbReference>
<feature type="repeat" description="WD" evidence="3">
    <location>
        <begin position="1000"/>
        <end position="1041"/>
    </location>
</feature>
<dbReference type="SMART" id="SM00320">
    <property type="entry name" value="WD40"/>
    <property type="match status" value="7"/>
</dbReference>
<dbReference type="Gene3D" id="2.130.10.10">
    <property type="entry name" value="YVTN repeat-like/Quinoprotein amine dehydrogenase"/>
    <property type="match status" value="3"/>
</dbReference>
<dbReference type="SUPFAM" id="SSF52540">
    <property type="entry name" value="P-loop containing nucleoside triphosphate hydrolases"/>
    <property type="match status" value="1"/>
</dbReference>
<evidence type="ECO:0000256" key="1">
    <source>
        <dbReference type="ARBA" id="ARBA00022574"/>
    </source>
</evidence>
<keyword evidence="1 3" id="KW-0853">WD repeat</keyword>
<name>A0A1L7WIF0_9HELO</name>
<dbReference type="AlphaFoldDB" id="A0A1L7WIF0"/>
<protein>
    <submittedName>
        <fullName evidence="6">Related to WD40-repeat protein (Notchless protein)</fullName>
    </submittedName>
</protein>
<feature type="repeat" description="WD" evidence="3">
    <location>
        <begin position="958"/>
        <end position="999"/>
    </location>
</feature>
<dbReference type="Proteomes" id="UP000184330">
    <property type="component" value="Unassembled WGS sequence"/>
</dbReference>
<dbReference type="EMBL" id="FJOG01000003">
    <property type="protein sequence ID" value="CZR52554.1"/>
    <property type="molecule type" value="Genomic_DNA"/>
</dbReference>